<dbReference type="AlphaFoldDB" id="A0AA96VBN4"/>
<organism evidence="1 2">
    <name type="scientific">Methanimicrococcus stummii</name>
    <dbReference type="NCBI Taxonomy" id="3028294"/>
    <lineage>
        <taxon>Archaea</taxon>
        <taxon>Methanobacteriati</taxon>
        <taxon>Methanobacteriota</taxon>
        <taxon>Stenosarchaea group</taxon>
        <taxon>Methanomicrobia</taxon>
        <taxon>Methanosarcinales</taxon>
        <taxon>Methanosarcinaceae</taxon>
        <taxon>Methanimicrococcus</taxon>
    </lineage>
</organism>
<protein>
    <submittedName>
        <fullName evidence="1">Uncharacterized protein</fullName>
    </submittedName>
</protein>
<name>A0AA96VBN4_9EURY</name>
<reference evidence="1 2" key="1">
    <citation type="submission" date="2023-07" db="EMBL/GenBank/DDBJ databases">
        <title>Closed genome sequence of Methanimicrococcus sp. Es2.</title>
        <authorList>
            <person name="Protasov E."/>
            <person name="Platt K."/>
            <person name="Reeh H."/>
            <person name="Poehlein A."/>
            <person name="Daniel R."/>
            <person name="Brune A."/>
        </authorList>
    </citation>
    <scope>NUCLEOTIDE SEQUENCE [LARGE SCALE GENOMIC DNA]</scope>
    <source>
        <strain evidence="1 2">Es2</strain>
    </source>
</reference>
<sequence length="48" mass="5895">MSEFLRPTGRIIEFTPQEMEEIEKEIVYAEEMLDKEIERLNEKYKNED</sequence>
<evidence type="ECO:0000313" key="2">
    <source>
        <dbReference type="Proteomes" id="UP001302662"/>
    </source>
</evidence>
<dbReference type="KEGG" id="mees:MmiEs2_15820"/>
<dbReference type="EMBL" id="CP131062">
    <property type="protein sequence ID" value="WNY29355.1"/>
    <property type="molecule type" value="Genomic_DNA"/>
</dbReference>
<dbReference type="Proteomes" id="UP001302662">
    <property type="component" value="Chromosome"/>
</dbReference>
<gene>
    <name evidence="1" type="ORF">MmiEs2_15820</name>
</gene>
<evidence type="ECO:0000313" key="1">
    <source>
        <dbReference type="EMBL" id="WNY29355.1"/>
    </source>
</evidence>
<keyword evidence="2" id="KW-1185">Reference proteome</keyword>
<accession>A0AA96VBN4</accession>
<proteinExistence type="predicted"/>